<dbReference type="EMBL" id="CAXDID020000091">
    <property type="protein sequence ID" value="CAL6022599.1"/>
    <property type="molecule type" value="Genomic_DNA"/>
</dbReference>
<reference evidence="2 3" key="2">
    <citation type="submission" date="2024-07" db="EMBL/GenBank/DDBJ databases">
        <authorList>
            <person name="Akdeniz Z."/>
        </authorList>
    </citation>
    <scope>NUCLEOTIDE SEQUENCE [LARGE SCALE GENOMIC DNA]</scope>
</reference>
<protein>
    <submittedName>
        <fullName evidence="2">Hypothetical_protein</fullName>
    </submittedName>
</protein>
<dbReference type="Proteomes" id="UP001642409">
    <property type="component" value="Unassembled WGS sequence"/>
</dbReference>
<evidence type="ECO:0000313" key="3">
    <source>
        <dbReference type="Proteomes" id="UP001642409"/>
    </source>
</evidence>
<keyword evidence="3" id="KW-1185">Reference proteome</keyword>
<reference evidence="1" key="1">
    <citation type="submission" date="2023-06" db="EMBL/GenBank/DDBJ databases">
        <authorList>
            <person name="Kurt Z."/>
        </authorList>
    </citation>
    <scope>NUCLEOTIDE SEQUENCE</scope>
</reference>
<gene>
    <name evidence="2" type="ORF">HINF_LOCUS28727</name>
    <name evidence="1" type="ORF">HINF_LOCUS60734</name>
</gene>
<evidence type="ECO:0000313" key="2">
    <source>
        <dbReference type="EMBL" id="CAL6022599.1"/>
    </source>
</evidence>
<proteinExistence type="predicted"/>
<accession>A0AA86UYH0</accession>
<dbReference type="EMBL" id="CATOUU010001118">
    <property type="protein sequence ID" value="CAI9973089.1"/>
    <property type="molecule type" value="Genomic_DNA"/>
</dbReference>
<dbReference type="AlphaFoldDB" id="A0AA86UYH0"/>
<sequence>MFSSQYFFYSIFGSSCNLQLTLEQLGEIENQKSKSSRLIYNLNAMSCQFVIFVKKIVGVVQLLLDLEFTSDQYLILKSLKYYIHLYLFIYLCIKNQHLSQSGQILAISTVDNFRNILSWLELKRPQSSRLLQESLNKQ</sequence>
<comment type="caution">
    <text evidence="1">The sequence shown here is derived from an EMBL/GenBank/DDBJ whole genome shotgun (WGS) entry which is preliminary data.</text>
</comment>
<name>A0AA86UYH0_9EUKA</name>
<organism evidence="1">
    <name type="scientific">Hexamita inflata</name>
    <dbReference type="NCBI Taxonomy" id="28002"/>
    <lineage>
        <taxon>Eukaryota</taxon>
        <taxon>Metamonada</taxon>
        <taxon>Diplomonadida</taxon>
        <taxon>Hexamitidae</taxon>
        <taxon>Hexamitinae</taxon>
        <taxon>Hexamita</taxon>
    </lineage>
</organism>
<evidence type="ECO:0000313" key="1">
    <source>
        <dbReference type="EMBL" id="CAI9973089.1"/>
    </source>
</evidence>